<accession>A0A3N0C871</accession>
<sequence>MNATPQEAQLAVKRILAEVNKEHEAAYRVIFGAVKICIAAGMKRQEAAKFLGVQARRIDRRGQYFRSLLATRDLFRGAFHIERGSAADAEAVDVLVRRAWKHAEPHLKKAHI</sequence>
<proteinExistence type="predicted"/>
<evidence type="ECO:0000313" key="2">
    <source>
        <dbReference type="Proteomes" id="UP000273807"/>
    </source>
</evidence>
<organism evidence="1 2">
    <name type="scientific">Arthrobacter oryzae</name>
    <dbReference type="NCBI Taxonomy" id="409290"/>
    <lineage>
        <taxon>Bacteria</taxon>
        <taxon>Bacillati</taxon>
        <taxon>Actinomycetota</taxon>
        <taxon>Actinomycetes</taxon>
        <taxon>Micrococcales</taxon>
        <taxon>Micrococcaceae</taxon>
        <taxon>Arthrobacter</taxon>
    </lineage>
</organism>
<dbReference type="AlphaFoldDB" id="A0A3N0C871"/>
<comment type="caution">
    <text evidence="1">The sequence shown here is derived from an EMBL/GenBank/DDBJ whole genome shotgun (WGS) entry which is preliminary data.</text>
</comment>
<dbReference type="Proteomes" id="UP000273807">
    <property type="component" value="Unassembled WGS sequence"/>
</dbReference>
<dbReference type="EMBL" id="RBED01000045">
    <property type="protein sequence ID" value="RNL59192.1"/>
    <property type="molecule type" value="Genomic_DNA"/>
</dbReference>
<name>A0A3N0C871_9MICC</name>
<protein>
    <submittedName>
        <fullName evidence="1">Uncharacterized protein</fullName>
    </submittedName>
</protein>
<evidence type="ECO:0000313" key="1">
    <source>
        <dbReference type="EMBL" id="RNL59192.1"/>
    </source>
</evidence>
<dbReference type="OrthoDB" id="4944025at2"/>
<reference evidence="1 2" key="1">
    <citation type="submission" date="2018-10" db="EMBL/GenBank/DDBJ databases">
        <title>Genome sequencing of Arthrobacter oryzae TNB02.</title>
        <authorList>
            <person name="Cho Y.-J."/>
            <person name="Cho A."/>
            <person name="Kim O.-S."/>
        </authorList>
    </citation>
    <scope>NUCLEOTIDE SEQUENCE [LARGE SCALE GENOMIC DNA]</scope>
    <source>
        <strain evidence="1 2">TNB02</strain>
    </source>
</reference>
<keyword evidence="2" id="KW-1185">Reference proteome</keyword>
<dbReference type="RefSeq" id="WP_123253962.1">
    <property type="nucleotide sequence ID" value="NZ_RBED01000045.1"/>
</dbReference>
<gene>
    <name evidence="1" type="ORF">D7003_02735</name>
</gene>